<evidence type="ECO:0000256" key="6">
    <source>
        <dbReference type="ARBA" id="ARBA00022573"/>
    </source>
</evidence>
<dbReference type="Gene3D" id="1.10.1610.10">
    <property type="match status" value="1"/>
</dbReference>
<dbReference type="EMBL" id="FNWV01000006">
    <property type="protein sequence ID" value="SEH66446.1"/>
    <property type="molecule type" value="Genomic_DNA"/>
</dbReference>
<keyword evidence="6" id="KW-0169">Cobalamin biosynthesis</keyword>
<keyword evidence="7 11" id="KW-0328">Glycosyltransferase</keyword>
<dbReference type="PANTHER" id="PTHR43463:SF1">
    <property type="entry name" value="NICOTINATE-NUCLEOTIDE--DIMETHYLBENZIMIDAZOLE PHOSPHORIBOSYLTRANSFERASE"/>
    <property type="match status" value="1"/>
</dbReference>
<dbReference type="CDD" id="cd02439">
    <property type="entry name" value="DMB-PRT_CobT"/>
    <property type="match status" value="1"/>
</dbReference>
<proteinExistence type="inferred from homology"/>
<dbReference type="InterPro" id="IPR017846">
    <property type="entry name" value="Nict_dMeBzImd_PRibTrfase_bact"/>
</dbReference>
<evidence type="ECO:0000256" key="7">
    <source>
        <dbReference type="ARBA" id="ARBA00022676"/>
    </source>
</evidence>
<accession>A0A1H6JVQ2</accession>
<comment type="function">
    <text evidence="1">Catalyzes the synthesis of alpha-ribazole-5'-phosphate from nicotinate mononucleotide (NAMN) and 5,6-dimethylbenzimidazole (DMB).</text>
</comment>
<keyword evidence="8 11" id="KW-0808">Transferase</keyword>
<dbReference type="InterPro" id="IPR036087">
    <property type="entry name" value="Nict_dMeBzImd_PRibTrfase_sf"/>
</dbReference>
<evidence type="ECO:0000256" key="10">
    <source>
        <dbReference type="NCBIfam" id="TIGR03160"/>
    </source>
</evidence>
<reference evidence="11 12" key="1">
    <citation type="submission" date="2016-10" db="EMBL/GenBank/DDBJ databases">
        <authorList>
            <person name="de Groot N.N."/>
        </authorList>
    </citation>
    <scope>NUCLEOTIDE SEQUENCE [LARGE SCALE GENOMIC DNA]</scope>
    <source>
        <strain evidence="11 12">YAD2003</strain>
    </source>
</reference>
<dbReference type="Gene3D" id="3.40.50.10210">
    <property type="match status" value="1"/>
</dbReference>
<dbReference type="EC" id="2.4.2.21" evidence="4 10"/>
<dbReference type="Proteomes" id="UP000183190">
    <property type="component" value="Unassembled WGS sequence"/>
</dbReference>
<comment type="catalytic activity">
    <reaction evidence="9">
        <text>5,6-dimethylbenzimidazole + nicotinate beta-D-ribonucleotide = alpha-ribazole 5'-phosphate + nicotinate + H(+)</text>
        <dbReference type="Rhea" id="RHEA:11196"/>
        <dbReference type="ChEBI" id="CHEBI:15378"/>
        <dbReference type="ChEBI" id="CHEBI:15890"/>
        <dbReference type="ChEBI" id="CHEBI:32544"/>
        <dbReference type="ChEBI" id="CHEBI:57502"/>
        <dbReference type="ChEBI" id="CHEBI:57918"/>
        <dbReference type="EC" id="2.4.2.21"/>
    </reaction>
</comment>
<dbReference type="NCBIfam" id="TIGR03160">
    <property type="entry name" value="cobT_DBIPRT"/>
    <property type="match status" value="1"/>
</dbReference>
<evidence type="ECO:0000256" key="1">
    <source>
        <dbReference type="ARBA" id="ARBA00002197"/>
    </source>
</evidence>
<evidence type="ECO:0000256" key="5">
    <source>
        <dbReference type="ARBA" id="ARBA00015486"/>
    </source>
</evidence>
<evidence type="ECO:0000256" key="2">
    <source>
        <dbReference type="ARBA" id="ARBA00005049"/>
    </source>
</evidence>
<dbReference type="NCBIfam" id="NF000996">
    <property type="entry name" value="PRK00105.1"/>
    <property type="match status" value="1"/>
</dbReference>
<evidence type="ECO:0000256" key="3">
    <source>
        <dbReference type="ARBA" id="ARBA00007110"/>
    </source>
</evidence>
<dbReference type="InterPro" id="IPR003200">
    <property type="entry name" value="Nict_dMeBzImd_PRibTrfase"/>
</dbReference>
<organism evidence="11 12">
    <name type="scientific">Ruminococcus flavefaciens</name>
    <dbReference type="NCBI Taxonomy" id="1265"/>
    <lineage>
        <taxon>Bacteria</taxon>
        <taxon>Bacillati</taxon>
        <taxon>Bacillota</taxon>
        <taxon>Clostridia</taxon>
        <taxon>Eubacteriales</taxon>
        <taxon>Oscillospiraceae</taxon>
        <taxon>Ruminococcus</taxon>
    </lineage>
</organism>
<dbReference type="GO" id="GO:0009236">
    <property type="term" value="P:cobalamin biosynthetic process"/>
    <property type="evidence" value="ECO:0007669"/>
    <property type="project" value="UniProtKB-UniRule"/>
</dbReference>
<dbReference type="AlphaFoldDB" id="A0A1H6JVQ2"/>
<comment type="pathway">
    <text evidence="2">Nucleoside biosynthesis; alpha-ribazole biosynthesis; alpha-ribazole from 5,6-dimethylbenzimidazole: step 1/2.</text>
</comment>
<protein>
    <recommendedName>
        <fullName evidence="5 10">Nicotinate-nucleotide--dimethylbenzimidazole phosphoribosyltransferase</fullName>
        <ecNumber evidence="4 10">2.4.2.21</ecNumber>
    </recommendedName>
</protein>
<evidence type="ECO:0000256" key="9">
    <source>
        <dbReference type="ARBA" id="ARBA00047340"/>
    </source>
</evidence>
<dbReference type="PANTHER" id="PTHR43463">
    <property type="entry name" value="NICOTINATE-NUCLEOTIDE--DIMETHYLBENZIMIDAZOLE PHOSPHORIBOSYLTRANSFERASE"/>
    <property type="match status" value="1"/>
</dbReference>
<evidence type="ECO:0000256" key="4">
    <source>
        <dbReference type="ARBA" id="ARBA00011991"/>
    </source>
</evidence>
<gene>
    <name evidence="11" type="ORF">SAMN02910265_02037</name>
</gene>
<evidence type="ECO:0000313" key="12">
    <source>
        <dbReference type="Proteomes" id="UP000183190"/>
    </source>
</evidence>
<dbReference type="UniPathway" id="UPA00061">
    <property type="reaction ID" value="UER00516"/>
</dbReference>
<dbReference type="RefSeq" id="WP_074717016.1">
    <property type="nucleotide sequence ID" value="NZ_FNWV01000006.1"/>
</dbReference>
<evidence type="ECO:0000313" key="11">
    <source>
        <dbReference type="EMBL" id="SEH66446.1"/>
    </source>
</evidence>
<sequence length="349" mass="36677">MDRISKIVRADKKFALLAQEHWDSVAKPLRSFGVLEDNWNKIAAVQRTESPDISSRAVVVMCADNGVVEEGVTQTDRSVTRICSEAIACGKSNINALAHIYGAQVIAVDIGIAADVQCKELVNRKIAYGSDNIAVGPAMSRENVFKAVEVGMDIVRDLAEKGIKLIVTGEMGIGNTTPTSALSSVLLGLPPEVVTGRGAGLSTVMLEHKIEVVKRATAINSPFSADPTELISKLGSYEIAGMTGLFLGGAVYGVTVVIDGVISAVSAVLASMYSEACTDYMLASHVSAEPAGIGLLENLGLKAVINGGLRLGEGTGGILLLPLLDGAAAIYYNSHKFENSGIERYAELK</sequence>
<dbReference type="Pfam" id="PF02277">
    <property type="entry name" value="DBI_PRT"/>
    <property type="match status" value="1"/>
</dbReference>
<evidence type="ECO:0000256" key="8">
    <source>
        <dbReference type="ARBA" id="ARBA00022679"/>
    </source>
</evidence>
<dbReference type="InterPro" id="IPR023195">
    <property type="entry name" value="Nict_dMeBzImd_PRibTrfase_N"/>
</dbReference>
<dbReference type="GO" id="GO:0008939">
    <property type="term" value="F:nicotinate-nucleotide-dimethylbenzimidazole phosphoribosyltransferase activity"/>
    <property type="evidence" value="ECO:0007669"/>
    <property type="project" value="UniProtKB-UniRule"/>
</dbReference>
<comment type="similarity">
    <text evidence="3">Belongs to the CobT family.</text>
</comment>
<name>A0A1H6JVQ2_RUMFL</name>
<dbReference type="SUPFAM" id="SSF52733">
    <property type="entry name" value="Nicotinate mononucleotide:5,6-dimethylbenzimidazole phosphoribosyltransferase (CobT)"/>
    <property type="match status" value="1"/>
</dbReference>
<dbReference type="OrthoDB" id="9781491at2"/>